<evidence type="ECO:0000313" key="5">
    <source>
        <dbReference type="EMBL" id="AIM27610.1"/>
    </source>
</evidence>
<dbReference type="EMBL" id="CP012172">
    <property type="protein sequence ID" value="AKV74468.1"/>
    <property type="molecule type" value="Genomic_DNA"/>
</dbReference>
<dbReference type="GO" id="GO:0008168">
    <property type="term" value="F:methyltransferase activity"/>
    <property type="evidence" value="ECO:0007669"/>
    <property type="project" value="UniProtKB-KW"/>
</dbReference>
<reference evidence="13 14" key="2">
    <citation type="journal article" date="2015" name="Genome Announc.">
        <title>Complete Genome Sequences of Evolved Arsenate-Resistant Metallosphaera sedula Strains.</title>
        <authorList>
            <person name="Ai C."/>
            <person name="McCarthy S."/>
            <person name="Schackwitz W."/>
            <person name="Martin J."/>
            <person name="Lipzen A."/>
            <person name="Blum P."/>
        </authorList>
    </citation>
    <scope>NUCLEOTIDE SEQUENCE [LARGE SCALE GENOMIC DNA]</scope>
    <source>
        <strain evidence="8 14">ARS120-1</strain>
        <strain evidence="9 13">ARS120-2</strain>
        <strain evidence="6 16">ARS50-1</strain>
        <strain evidence="7 15">ARS50-2</strain>
    </source>
</reference>
<dbReference type="EMBL" id="CP008822">
    <property type="protein sequence ID" value="AIM27610.1"/>
    <property type="molecule type" value="Genomic_DNA"/>
</dbReference>
<keyword evidence="1 5" id="KW-0489">Methyltransferase</keyword>
<dbReference type="EMBL" id="CP012176">
    <property type="protein sequence ID" value="AKV83443.1"/>
    <property type="molecule type" value="Genomic_DNA"/>
</dbReference>
<dbReference type="InterPro" id="IPR053623">
    <property type="entry name" value="TRM10_methyltransferase"/>
</dbReference>
<evidence type="ECO:0000313" key="8">
    <source>
        <dbReference type="EMBL" id="AKV78958.1"/>
    </source>
</evidence>
<dbReference type="Proteomes" id="UP000068832">
    <property type="component" value="Chromosome"/>
</dbReference>
<keyword evidence="2 5" id="KW-0808">Transferase</keyword>
<reference evidence="5 11" key="1">
    <citation type="journal article" date="2014" name="J. Bacteriol.">
        <title>Role of an Archaeal PitA Transporter in the Copper and Arsenic Resistance of Metallosphaera sedula, an Extreme Thermoacidophile.</title>
        <authorList>
            <person name="McCarthy S."/>
            <person name="Ai C."/>
            <person name="Wheaton G."/>
            <person name="Tevatia R."/>
            <person name="Eckrich V."/>
            <person name="Kelly R."/>
            <person name="Blum P."/>
        </authorList>
    </citation>
    <scope>NUCLEOTIDE SEQUENCE [LARGE SCALE GENOMIC DNA]</scope>
    <source>
        <strain evidence="5 11">CuR1</strain>
    </source>
</reference>
<name>A0A088E8J4_9CREN</name>
<evidence type="ECO:0000313" key="10">
    <source>
        <dbReference type="EMBL" id="AKV83443.1"/>
    </source>
</evidence>
<evidence type="ECO:0000313" key="6">
    <source>
        <dbReference type="EMBL" id="AKV74468.1"/>
    </source>
</evidence>
<sequence>MILGRALGKQLQESGIDTLYVRGLRRPFLQHTALKLVLYNWGIRRGIFYGRKIVEEYGISFLGGKGTEIATDTPHPQGDKFTFQFPSSPLFVIDFSLWDRHSQDEKRKLVSQVLMIISTLRKYLWDYNLSLNHTTQELEEMLMEVSFFNKVRRNVEPFNAVVLDPYAEREATEDILRSADTFILGGIVDDSGWKYATRELTEIAGYHQPRVKIVLRGSRVGVPDRLNRIVSIVLRVREGQSLEESILAEQSNADKFARLLRDTTLNGDLEGNAQWLRAGDKLRERVKKIISRTQPGSSSSPR</sequence>
<dbReference type="RefSeq" id="WP_012021413.1">
    <property type="nucleotide sequence ID" value="NZ_AP019770.1"/>
</dbReference>
<evidence type="ECO:0000313" key="14">
    <source>
        <dbReference type="Proteomes" id="UP000062398"/>
    </source>
</evidence>
<dbReference type="Proteomes" id="UP000029084">
    <property type="component" value="Chromosome"/>
</dbReference>
<dbReference type="PATRIC" id="fig|43687.5.peg.1597"/>
<dbReference type="Proteomes" id="UP000056255">
    <property type="component" value="Chromosome"/>
</dbReference>
<evidence type="ECO:0000313" key="15">
    <source>
        <dbReference type="Proteomes" id="UP000062475"/>
    </source>
</evidence>
<evidence type="ECO:0000313" key="13">
    <source>
        <dbReference type="Proteomes" id="UP000061362"/>
    </source>
</evidence>
<evidence type="ECO:0000313" key="7">
    <source>
        <dbReference type="EMBL" id="AKV76707.1"/>
    </source>
</evidence>
<feature type="domain" description="SAM-dependent MTase TRM10-type" evidence="4">
    <location>
        <begin position="77"/>
        <end position="258"/>
    </location>
</feature>
<dbReference type="GeneID" id="91755971"/>
<reference evidence="10 12" key="3">
    <citation type="submission" date="2015-07" db="EMBL/GenBank/DDBJ databases">
        <title>Physiological, transcriptional responses and genome re-sequencing of acid resistant extremely thermoacidophilic Metallosphaera sedula SARC-M1.</title>
        <authorList>
            <person name="Ai C."/>
            <person name="McCarthy S."/>
            <person name="Eckrich V."/>
            <person name="Rudrappa D."/>
            <person name="Qiu G."/>
            <person name="Blum P."/>
        </authorList>
    </citation>
    <scope>NUCLEOTIDE SEQUENCE [LARGE SCALE GENOMIC DNA]</scope>
    <source>
        <strain evidence="10 12">SARC-M1</strain>
    </source>
</reference>
<evidence type="ECO:0000256" key="2">
    <source>
        <dbReference type="ARBA" id="ARBA00022679"/>
    </source>
</evidence>
<gene>
    <name evidence="5" type="ORF">HA72_1469</name>
    <name evidence="6" type="ORF">MsedA_1489</name>
    <name evidence="7" type="ORF">MsedB_1491</name>
    <name evidence="8" type="ORF">MsedC_1489</name>
    <name evidence="9" type="ORF">MsedD_1490</name>
    <name evidence="10" type="ORF">MsedE_1495</name>
</gene>
<evidence type="ECO:0000256" key="1">
    <source>
        <dbReference type="ARBA" id="ARBA00022603"/>
    </source>
</evidence>
<dbReference type="EMBL" id="CP012173">
    <property type="protein sequence ID" value="AKV76707.1"/>
    <property type="molecule type" value="Genomic_DNA"/>
</dbReference>
<evidence type="ECO:0000313" key="16">
    <source>
        <dbReference type="Proteomes" id="UP000068832"/>
    </source>
</evidence>
<evidence type="ECO:0000259" key="4">
    <source>
        <dbReference type="PROSITE" id="PS51675"/>
    </source>
</evidence>
<dbReference type="GO" id="GO:0032259">
    <property type="term" value="P:methylation"/>
    <property type="evidence" value="ECO:0007669"/>
    <property type="project" value="UniProtKB-KW"/>
</dbReference>
<dbReference type="PROSITE" id="PS51675">
    <property type="entry name" value="SAM_MT_TRM10"/>
    <property type="match status" value="1"/>
</dbReference>
<dbReference type="InterPro" id="IPR038459">
    <property type="entry name" value="MT_TRM10-typ_sf"/>
</dbReference>
<evidence type="ECO:0000256" key="3">
    <source>
        <dbReference type="ARBA" id="ARBA00022691"/>
    </source>
</evidence>
<protein>
    <submittedName>
        <fullName evidence="6">tRNA (Guanine-N1)-methyltransferase</fullName>
    </submittedName>
    <submittedName>
        <fullName evidence="5">tRNA (Guanine-N1-)-methyltransferase</fullName>
    </submittedName>
</protein>
<dbReference type="EMBL" id="CP012175">
    <property type="protein sequence ID" value="AKV81203.1"/>
    <property type="molecule type" value="Genomic_DNA"/>
</dbReference>
<proteinExistence type="predicted"/>
<dbReference type="NCBIfam" id="NF041071">
    <property type="entry name" value="Trm10_mtase_Thprot"/>
    <property type="match status" value="1"/>
</dbReference>
<evidence type="ECO:0000313" key="11">
    <source>
        <dbReference type="Proteomes" id="UP000029084"/>
    </source>
</evidence>
<accession>A0A088E8J4</accession>
<organism evidence="5 11">
    <name type="scientific">Metallosphaera sedula</name>
    <dbReference type="NCBI Taxonomy" id="43687"/>
    <lineage>
        <taxon>Archaea</taxon>
        <taxon>Thermoproteota</taxon>
        <taxon>Thermoprotei</taxon>
        <taxon>Sulfolobales</taxon>
        <taxon>Sulfolobaceae</taxon>
        <taxon>Metallosphaera</taxon>
    </lineage>
</organism>
<dbReference type="InterPro" id="IPR028564">
    <property type="entry name" value="MT_TRM10-typ"/>
</dbReference>
<dbReference type="Gene3D" id="3.40.1280.30">
    <property type="match status" value="1"/>
</dbReference>
<dbReference type="Proteomes" id="UP000062398">
    <property type="component" value="Chromosome"/>
</dbReference>
<dbReference type="Proteomes" id="UP000062475">
    <property type="component" value="Chromosome"/>
</dbReference>
<evidence type="ECO:0000313" key="12">
    <source>
        <dbReference type="Proteomes" id="UP000056255"/>
    </source>
</evidence>
<keyword evidence="3" id="KW-0949">S-adenosyl-L-methionine</keyword>
<dbReference type="SMR" id="A0A088E8J4"/>
<dbReference type="CDD" id="cd18099">
    <property type="entry name" value="Trm10arch"/>
    <property type="match status" value="1"/>
</dbReference>
<dbReference type="Proteomes" id="UP000061362">
    <property type="component" value="Chromosome"/>
</dbReference>
<evidence type="ECO:0000313" key="9">
    <source>
        <dbReference type="EMBL" id="AKV81203.1"/>
    </source>
</evidence>
<dbReference type="AlphaFoldDB" id="A0A088E8J4"/>
<dbReference type="OMA" id="HTPGEKH"/>
<dbReference type="EMBL" id="CP012174">
    <property type="protein sequence ID" value="AKV78958.1"/>
    <property type="molecule type" value="Genomic_DNA"/>
</dbReference>